<dbReference type="InterPro" id="IPR016181">
    <property type="entry name" value="Acyl_CoA_acyltransferase"/>
</dbReference>
<evidence type="ECO:0000313" key="4">
    <source>
        <dbReference type="EMBL" id="RGB71877.1"/>
    </source>
</evidence>
<dbReference type="Proteomes" id="UP000261140">
    <property type="component" value="Unassembled WGS sequence"/>
</dbReference>
<organism evidence="4 5">
    <name type="scientific">Faecalibacterium prausnitzii</name>
    <dbReference type="NCBI Taxonomy" id="853"/>
    <lineage>
        <taxon>Bacteria</taxon>
        <taxon>Bacillati</taxon>
        <taxon>Bacillota</taxon>
        <taxon>Clostridia</taxon>
        <taxon>Eubacteriales</taxon>
        <taxon>Oscillospiraceae</taxon>
        <taxon>Faecalibacterium</taxon>
    </lineage>
</organism>
<dbReference type="InterPro" id="IPR051016">
    <property type="entry name" value="Diverse_Substrate_AcTransf"/>
</dbReference>
<dbReference type="GO" id="GO:0008080">
    <property type="term" value="F:N-acetyltransferase activity"/>
    <property type="evidence" value="ECO:0007669"/>
    <property type="project" value="UniProtKB-ARBA"/>
</dbReference>
<evidence type="ECO:0000256" key="2">
    <source>
        <dbReference type="ARBA" id="ARBA00023315"/>
    </source>
</evidence>
<reference evidence="4 5" key="1">
    <citation type="submission" date="2018-08" db="EMBL/GenBank/DDBJ databases">
        <title>A genome reference for cultivated species of the human gut microbiota.</title>
        <authorList>
            <person name="Zou Y."/>
            <person name="Xue W."/>
            <person name="Luo G."/>
        </authorList>
    </citation>
    <scope>NUCLEOTIDE SEQUENCE [LARGE SCALE GENOMIC DNA]</scope>
    <source>
        <strain evidence="4 5">AF36-11AT</strain>
    </source>
</reference>
<dbReference type="Pfam" id="PF00583">
    <property type="entry name" value="Acetyltransf_1"/>
    <property type="match status" value="1"/>
</dbReference>
<dbReference type="EMBL" id="QVEQ01000003">
    <property type="protein sequence ID" value="RGB71877.1"/>
    <property type="molecule type" value="Genomic_DNA"/>
</dbReference>
<name>A0A3E2TCN8_9FIRM</name>
<dbReference type="PANTHER" id="PTHR10545">
    <property type="entry name" value="DIAMINE N-ACETYLTRANSFERASE"/>
    <property type="match status" value="1"/>
</dbReference>
<dbReference type="PANTHER" id="PTHR10545:SF29">
    <property type="entry name" value="GH14572P-RELATED"/>
    <property type="match status" value="1"/>
</dbReference>
<comment type="caution">
    <text evidence="4">The sequence shown here is derived from an EMBL/GenBank/DDBJ whole genome shotgun (WGS) entry which is preliminary data.</text>
</comment>
<accession>A0A3E2TCN8</accession>
<keyword evidence="1 4" id="KW-0808">Transferase</keyword>
<evidence type="ECO:0000313" key="5">
    <source>
        <dbReference type="Proteomes" id="UP000261140"/>
    </source>
</evidence>
<sequence>MKIRKAEERDIPRLLALLGQVLQIHAEIRPDVFIPGTTKYTVCELTELLKQEDKPIYVAVNEDDVCMGYAFCQMQEQPFSTNMVPFKSLFIDDLCVDQQARGQHIGESLFEYVKQQAKEQGCYEVTLNVWAGNTPAEHFYEKMGMRTKERQMEYIL</sequence>
<evidence type="ECO:0000256" key="1">
    <source>
        <dbReference type="ARBA" id="ARBA00022679"/>
    </source>
</evidence>
<dbReference type="Gene3D" id="3.40.630.30">
    <property type="match status" value="1"/>
</dbReference>
<feature type="domain" description="N-acetyltransferase" evidence="3">
    <location>
        <begin position="1"/>
        <end position="156"/>
    </location>
</feature>
<dbReference type="InterPro" id="IPR000182">
    <property type="entry name" value="GNAT_dom"/>
</dbReference>
<dbReference type="PROSITE" id="PS51186">
    <property type="entry name" value="GNAT"/>
    <property type="match status" value="1"/>
</dbReference>
<dbReference type="AlphaFoldDB" id="A0A3E2TCN8"/>
<evidence type="ECO:0000259" key="3">
    <source>
        <dbReference type="PROSITE" id="PS51186"/>
    </source>
</evidence>
<dbReference type="CDD" id="cd04301">
    <property type="entry name" value="NAT_SF"/>
    <property type="match status" value="1"/>
</dbReference>
<keyword evidence="2" id="KW-0012">Acyltransferase</keyword>
<gene>
    <name evidence="4" type="ORF">DWZ89_05090</name>
</gene>
<protein>
    <submittedName>
        <fullName evidence="4">GNAT family N-acetyltransferase</fullName>
    </submittedName>
</protein>
<dbReference type="RefSeq" id="WP_117505112.1">
    <property type="nucleotide sequence ID" value="NZ_QVEQ01000003.1"/>
</dbReference>
<proteinExistence type="predicted"/>
<dbReference type="SUPFAM" id="SSF55729">
    <property type="entry name" value="Acyl-CoA N-acyltransferases (Nat)"/>
    <property type="match status" value="1"/>
</dbReference>